<keyword evidence="5" id="KW-1185">Reference proteome</keyword>
<protein>
    <submittedName>
        <fullName evidence="4">Glutathione S-transferase</fullName>
        <ecNumber evidence="4">2.5.1.18</ecNumber>
    </submittedName>
</protein>
<evidence type="ECO:0000256" key="1">
    <source>
        <dbReference type="RuleBase" id="RU003494"/>
    </source>
</evidence>
<sequence>MLTVHHLGKSQSERIVWLCEELGLHYELKRYARDPVTMLAPPEYKALHPRGAAPVVTDGDLVLAESGAIVDYIVAKYGNGRLVLGPNDPAFPQFLYWLHFANGTLQPGMGRMMILNRLELAQDNPTLLAMKGRLDRSYDLLDARLRDAEYLAGNAFTAADIMMGFSLTTMRYFQPYDVQRCPNVVKYLGRVSARPAYRRAMEKGDPGMALLLG</sequence>
<dbReference type="Pfam" id="PF00043">
    <property type="entry name" value="GST_C"/>
    <property type="match status" value="1"/>
</dbReference>
<evidence type="ECO:0000313" key="5">
    <source>
        <dbReference type="Proteomes" id="UP001565369"/>
    </source>
</evidence>
<dbReference type="SFLD" id="SFLDG01150">
    <property type="entry name" value="Main.1:_Beta-like"/>
    <property type="match status" value="1"/>
</dbReference>
<dbReference type="CDD" id="cd03046">
    <property type="entry name" value="GST_N_GTT1_like"/>
    <property type="match status" value="1"/>
</dbReference>
<evidence type="ECO:0000313" key="4">
    <source>
        <dbReference type="EMBL" id="MEY9458860.1"/>
    </source>
</evidence>
<dbReference type="RefSeq" id="WP_028142866.1">
    <property type="nucleotide sequence ID" value="NZ_AP021854.1"/>
</dbReference>
<dbReference type="EMBL" id="JBGBZJ010000003">
    <property type="protein sequence ID" value="MEY9458860.1"/>
    <property type="molecule type" value="Genomic_DNA"/>
</dbReference>
<dbReference type="InterPro" id="IPR004045">
    <property type="entry name" value="Glutathione_S-Trfase_N"/>
</dbReference>
<dbReference type="InterPro" id="IPR036249">
    <property type="entry name" value="Thioredoxin-like_sf"/>
</dbReference>
<feature type="domain" description="GST C-terminal" evidence="3">
    <location>
        <begin position="87"/>
        <end position="210"/>
    </location>
</feature>
<dbReference type="SFLD" id="SFLDG00358">
    <property type="entry name" value="Main_(cytGST)"/>
    <property type="match status" value="1"/>
</dbReference>
<organism evidence="4 5">
    <name type="scientific">Bradyrhizobium ottawaense</name>
    <dbReference type="NCBI Taxonomy" id="931866"/>
    <lineage>
        <taxon>Bacteria</taxon>
        <taxon>Pseudomonadati</taxon>
        <taxon>Pseudomonadota</taxon>
        <taxon>Alphaproteobacteria</taxon>
        <taxon>Hyphomicrobiales</taxon>
        <taxon>Nitrobacteraceae</taxon>
        <taxon>Bradyrhizobium</taxon>
    </lineage>
</organism>
<dbReference type="SFLD" id="SFLDS00019">
    <property type="entry name" value="Glutathione_Transferase_(cytos"/>
    <property type="match status" value="1"/>
</dbReference>
<comment type="similarity">
    <text evidence="1">Belongs to the GST superfamily.</text>
</comment>
<dbReference type="PANTHER" id="PTHR44051">
    <property type="entry name" value="GLUTATHIONE S-TRANSFERASE-RELATED"/>
    <property type="match status" value="1"/>
</dbReference>
<dbReference type="PROSITE" id="PS50404">
    <property type="entry name" value="GST_NTER"/>
    <property type="match status" value="1"/>
</dbReference>
<dbReference type="InterPro" id="IPR010987">
    <property type="entry name" value="Glutathione-S-Trfase_C-like"/>
</dbReference>
<keyword evidence="4" id="KW-0808">Transferase</keyword>
<dbReference type="GO" id="GO:0004364">
    <property type="term" value="F:glutathione transferase activity"/>
    <property type="evidence" value="ECO:0007669"/>
    <property type="project" value="UniProtKB-EC"/>
</dbReference>
<proteinExistence type="inferred from homology"/>
<dbReference type="PROSITE" id="PS50405">
    <property type="entry name" value="GST_CTER"/>
    <property type="match status" value="1"/>
</dbReference>
<gene>
    <name evidence="4" type="ORF">ABIG07_007808</name>
</gene>
<dbReference type="SUPFAM" id="SSF52833">
    <property type="entry name" value="Thioredoxin-like"/>
    <property type="match status" value="1"/>
</dbReference>
<comment type="caution">
    <text evidence="4">The sequence shown here is derived from an EMBL/GenBank/DDBJ whole genome shotgun (WGS) entry which is preliminary data.</text>
</comment>
<dbReference type="InterPro" id="IPR036282">
    <property type="entry name" value="Glutathione-S-Trfase_C_sf"/>
</dbReference>
<dbReference type="EC" id="2.5.1.18" evidence="4"/>
<feature type="domain" description="GST N-terminal" evidence="2">
    <location>
        <begin position="1"/>
        <end position="81"/>
    </location>
</feature>
<dbReference type="InterPro" id="IPR004046">
    <property type="entry name" value="GST_C"/>
</dbReference>
<name>A0ABV4G4N6_9BRAD</name>
<dbReference type="InterPro" id="IPR040079">
    <property type="entry name" value="Glutathione_S-Trfase"/>
</dbReference>
<evidence type="ECO:0000259" key="3">
    <source>
        <dbReference type="PROSITE" id="PS50405"/>
    </source>
</evidence>
<dbReference type="PANTHER" id="PTHR44051:SF9">
    <property type="entry name" value="GLUTATHIONE S-TRANSFERASE 1"/>
    <property type="match status" value="1"/>
</dbReference>
<dbReference type="SUPFAM" id="SSF47616">
    <property type="entry name" value="GST C-terminal domain-like"/>
    <property type="match status" value="1"/>
</dbReference>
<evidence type="ECO:0000259" key="2">
    <source>
        <dbReference type="PROSITE" id="PS50404"/>
    </source>
</evidence>
<dbReference type="Gene3D" id="1.20.1050.10">
    <property type="match status" value="1"/>
</dbReference>
<accession>A0ABV4G4N6</accession>
<dbReference type="Proteomes" id="UP001565369">
    <property type="component" value="Unassembled WGS sequence"/>
</dbReference>
<reference evidence="4 5" key="1">
    <citation type="submission" date="2024-07" db="EMBL/GenBank/DDBJ databases">
        <title>Genomic Encyclopedia of Type Strains, Phase V (KMG-V): Genome sequencing to study the core and pangenomes of soil and plant-associated prokaryotes.</title>
        <authorList>
            <person name="Whitman W."/>
        </authorList>
    </citation>
    <scope>NUCLEOTIDE SEQUENCE [LARGE SCALE GENOMIC DNA]</scope>
    <source>
        <strain evidence="4 5">USDA 152</strain>
    </source>
</reference>
<dbReference type="Pfam" id="PF02798">
    <property type="entry name" value="GST_N"/>
    <property type="match status" value="1"/>
</dbReference>
<dbReference type="Gene3D" id="3.40.30.10">
    <property type="entry name" value="Glutaredoxin"/>
    <property type="match status" value="1"/>
</dbReference>